<name>A0ABS9BG81_9BACT</name>
<dbReference type="RefSeq" id="WP_234865650.1">
    <property type="nucleotide sequence ID" value="NZ_JAKEVY010000002.1"/>
</dbReference>
<keyword evidence="3" id="KW-1185">Reference proteome</keyword>
<evidence type="ECO:0008006" key="4">
    <source>
        <dbReference type="Google" id="ProtNLM"/>
    </source>
</evidence>
<evidence type="ECO:0000313" key="3">
    <source>
        <dbReference type="Proteomes" id="UP001200145"/>
    </source>
</evidence>
<dbReference type="EMBL" id="JAKEVY010000002">
    <property type="protein sequence ID" value="MCF1714702.1"/>
    <property type="molecule type" value="Genomic_DNA"/>
</dbReference>
<gene>
    <name evidence="2" type="ORF">L0U88_08700</name>
</gene>
<organism evidence="2 3">
    <name type="scientific">Flavihumibacter fluminis</name>
    <dbReference type="NCBI Taxonomy" id="2909236"/>
    <lineage>
        <taxon>Bacteria</taxon>
        <taxon>Pseudomonadati</taxon>
        <taxon>Bacteroidota</taxon>
        <taxon>Chitinophagia</taxon>
        <taxon>Chitinophagales</taxon>
        <taxon>Chitinophagaceae</taxon>
        <taxon>Flavihumibacter</taxon>
    </lineage>
</organism>
<dbReference type="Proteomes" id="UP001200145">
    <property type="component" value="Unassembled WGS sequence"/>
</dbReference>
<keyword evidence="1" id="KW-0732">Signal</keyword>
<comment type="caution">
    <text evidence="2">The sequence shown here is derived from an EMBL/GenBank/DDBJ whole genome shotgun (WGS) entry which is preliminary data.</text>
</comment>
<protein>
    <recommendedName>
        <fullName evidence="4">GLPGLI family protein</fullName>
    </recommendedName>
</protein>
<accession>A0ABS9BG81</accession>
<evidence type="ECO:0000256" key="1">
    <source>
        <dbReference type="SAM" id="SignalP"/>
    </source>
</evidence>
<proteinExistence type="predicted"/>
<reference evidence="2 3" key="1">
    <citation type="submission" date="2022-01" db="EMBL/GenBank/DDBJ databases">
        <title>Flavihumibacter sp. nov., isolated from sediment of a river.</title>
        <authorList>
            <person name="Liu H."/>
        </authorList>
    </citation>
    <scope>NUCLEOTIDE SEQUENCE [LARGE SCALE GENOMIC DNA]</scope>
    <source>
        <strain evidence="2 3">RY-1</strain>
    </source>
</reference>
<evidence type="ECO:0000313" key="2">
    <source>
        <dbReference type="EMBL" id="MCF1714702.1"/>
    </source>
</evidence>
<feature type="signal peptide" evidence="1">
    <location>
        <begin position="1"/>
        <end position="29"/>
    </location>
</feature>
<feature type="chain" id="PRO_5046112555" description="GLPGLI family protein" evidence="1">
    <location>
        <begin position="30"/>
        <end position="389"/>
    </location>
</feature>
<sequence length="389" mass="43904">MAFKLFSRLNRRICFAIALLYLLSNNLFAQNAVDLSARTSHGRKASWISVEHLSVFNSEKETGKYDKAVSQGATILFKTQSPAKYARQTEILSAELKDWKGVELRSGKGVQLLTLQPDQLISLQSLLMGKVYDPTFLRQEILYTENLSQSSLNRELLSQVLALQLNRMVMKNELLEEFRIEFDSWLVTQQMDFSGKELSPGGMPCGNGMDSRVVYSWKFPTSLQSILGTDNTVRGLQDLAVEVLAGSRSVSKSQVEDILQGVRIINEAFESGRYLLGWSDQFITCSNSWILRWKIKTPALEVPVREDSYTTRASLKTKGGEIRLEVDALESSRVLIELYTERGSRIKKFYHDRLDKGAQLSFLIDKTGVADVLIYKVTAEGRTYSGLIP</sequence>